<dbReference type="EMBL" id="JAAXLS010000059">
    <property type="protein sequence ID" value="NKQ58542.1"/>
    <property type="molecule type" value="Genomic_DNA"/>
</dbReference>
<dbReference type="Gene3D" id="1.10.3210.10">
    <property type="entry name" value="Hypothetical protein af1432"/>
    <property type="match status" value="1"/>
</dbReference>
<dbReference type="SUPFAM" id="SSF109604">
    <property type="entry name" value="HD-domain/PDEase-like"/>
    <property type="match status" value="1"/>
</dbReference>
<dbReference type="NCBIfam" id="TIGR00277">
    <property type="entry name" value="HDIG"/>
    <property type="match status" value="1"/>
</dbReference>
<comment type="caution">
    <text evidence="2">The sequence shown here is derived from an EMBL/GenBank/DDBJ whole genome shotgun (WGS) entry which is preliminary data.</text>
</comment>
<dbReference type="NCBIfam" id="NF046112">
    <property type="entry name" value="MSMEG_6209_Nter"/>
    <property type="match status" value="1"/>
</dbReference>
<evidence type="ECO:0000259" key="1">
    <source>
        <dbReference type="Pfam" id="PF01966"/>
    </source>
</evidence>
<proteinExistence type="predicted"/>
<keyword evidence="3" id="KW-1185">Reference proteome</keyword>
<dbReference type="InterPro" id="IPR006675">
    <property type="entry name" value="HDIG_dom"/>
</dbReference>
<evidence type="ECO:0000313" key="2">
    <source>
        <dbReference type="EMBL" id="NKQ58542.1"/>
    </source>
</evidence>
<reference evidence="2 3" key="1">
    <citation type="submission" date="2020-04" db="EMBL/GenBank/DDBJ databases">
        <title>Novel species.</title>
        <authorList>
            <person name="Teo W.F.A."/>
            <person name="Lipun K."/>
            <person name="Srisuk N."/>
            <person name="Duangmal K."/>
        </authorList>
    </citation>
    <scope>NUCLEOTIDE SEQUENCE [LARGE SCALE GENOMIC DNA]</scope>
    <source>
        <strain evidence="2 3">K13G38</strain>
    </source>
</reference>
<protein>
    <submittedName>
        <fullName evidence="2">HDIG domain-containing protein</fullName>
    </submittedName>
</protein>
<dbReference type="InterPro" id="IPR003607">
    <property type="entry name" value="HD/PDEase_dom"/>
</dbReference>
<name>A0ABX1JFG6_9PSEU</name>
<dbReference type="CDD" id="cd00077">
    <property type="entry name" value="HDc"/>
    <property type="match status" value="1"/>
</dbReference>
<dbReference type="InterPro" id="IPR006674">
    <property type="entry name" value="HD_domain"/>
</dbReference>
<dbReference type="Gene3D" id="1.10.8.1060">
    <property type="entry name" value="Corynebacterium glutamicum thioredoxin-dependent arsenate reductase, N-terminal domain"/>
    <property type="match status" value="1"/>
</dbReference>
<dbReference type="Pfam" id="PF01966">
    <property type="entry name" value="HD"/>
    <property type="match status" value="1"/>
</dbReference>
<evidence type="ECO:0000313" key="3">
    <source>
        <dbReference type="Proteomes" id="UP000715441"/>
    </source>
</evidence>
<dbReference type="Proteomes" id="UP000715441">
    <property type="component" value="Unassembled WGS sequence"/>
</dbReference>
<feature type="domain" description="HD" evidence="1">
    <location>
        <begin position="112"/>
        <end position="188"/>
    </location>
</feature>
<sequence>MSPTAILEPAQEDQLWQVEQRLVRDHDELPPELVRHEVARARALFTSARITTFVPILVERTARRRLSDSSIGSDSPLTQAMDQSGDYARSMSLRTWGWYTAKQLLADELPRRWAHTRGVAHRAAEVARSLPAEDRQILIAAAWLHDIGYAEELIDTGFHQLDGARYLAARGVPRRVCALVAHHAGAAAVAAVRGLSAELAEFDDEQGPVRDALWYCDMTTAPDGTPVSFAERMRELRARRSPDDPVIQALAGNESERAAAVSRTEELLHSTATLV</sequence>
<gene>
    <name evidence="2" type="ORF">HFP15_37420</name>
</gene>
<accession>A0ABX1JFG6</accession>
<organism evidence="2 3">
    <name type="scientific">Amycolatopsis acididurans</name>
    <dbReference type="NCBI Taxonomy" id="2724524"/>
    <lineage>
        <taxon>Bacteria</taxon>
        <taxon>Bacillati</taxon>
        <taxon>Actinomycetota</taxon>
        <taxon>Actinomycetes</taxon>
        <taxon>Pseudonocardiales</taxon>
        <taxon>Pseudonocardiaceae</taxon>
        <taxon>Amycolatopsis</taxon>
    </lineage>
</organism>